<dbReference type="AlphaFoldDB" id="A0A017TDG6"/>
<sequence>MTSKELLARLGEVVTGLSFPSERDAPVEVLEFGAGEPSEEAVRAKLQAPADAPVETETVEALLAPLLAAPEDGGVEPDQAARYQEAAALLRDHLEAARVYRVGKVEVDVLVLGKHADGAWLGLRTRVVET</sequence>
<dbReference type="Gene3D" id="3.40.1460.10">
    <property type="entry name" value="Nuclease A inhibitor-like"/>
    <property type="match status" value="1"/>
</dbReference>
<dbReference type="EMBL" id="ASRX01000015">
    <property type="protein sequence ID" value="EYF06626.1"/>
    <property type="molecule type" value="Genomic_DNA"/>
</dbReference>
<dbReference type="Proteomes" id="UP000019678">
    <property type="component" value="Unassembled WGS sequence"/>
</dbReference>
<evidence type="ECO:0000313" key="2">
    <source>
        <dbReference type="Proteomes" id="UP000019678"/>
    </source>
</evidence>
<organism evidence="1 2">
    <name type="scientific">Chondromyces apiculatus DSM 436</name>
    <dbReference type="NCBI Taxonomy" id="1192034"/>
    <lineage>
        <taxon>Bacteria</taxon>
        <taxon>Pseudomonadati</taxon>
        <taxon>Myxococcota</taxon>
        <taxon>Polyangia</taxon>
        <taxon>Polyangiales</taxon>
        <taxon>Polyangiaceae</taxon>
        <taxon>Chondromyces</taxon>
    </lineage>
</organism>
<dbReference type="InterPro" id="IPR012489">
    <property type="entry name" value="NucleaseA_inhib-like"/>
</dbReference>
<gene>
    <name evidence="1" type="ORF">CAP_1756</name>
</gene>
<keyword evidence="2" id="KW-1185">Reference proteome</keyword>
<evidence type="ECO:0000313" key="1">
    <source>
        <dbReference type="EMBL" id="EYF06626.1"/>
    </source>
</evidence>
<protein>
    <submittedName>
        <fullName evidence="1">Sugar-non-specific nuclease inhibitor NuiA</fullName>
    </submittedName>
</protein>
<dbReference type="OrthoDB" id="852327at2"/>
<comment type="caution">
    <text evidence="1">The sequence shown here is derived from an EMBL/GenBank/DDBJ whole genome shotgun (WGS) entry which is preliminary data.</text>
</comment>
<dbReference type="Pfam" id="PF07924">
    <property type="entry name" value="NuiA"/>
    <property type="match status" value="1"/>
</dbReference>
<dbReference type="RefSeq" id="WP_044239640.1">
    <property type="nucleotide sequence ID" value="NZ_ASRX01000015.1"/>
</dbReference>
<dbReference type="STRING" id="1192034.CAP_1756"/>
<dbReference type="InterPro" id="IPR036587">
    <property type="entry name" value="NucleaseA_inhib-like_sf"/>
</dbReference>
<name>A0A017TDG6_9BACT</name>
<reference evidence="1 2" key="1">
    <citation type="submission" date="2013-05" db="EMBL/GenBank/DDBJ databases">
        <title>Genome assembly of Chondromyces apiculatus DSM 436.</title>
        <authorList>
            <person name="Sharma G."/>
            <person name="Khatri I."/>
            <person name="Kaur C."/>
            <person name="Mayilraj S."/>
            <person name="Subramanian S."/>
        </authorList>
    </citation>
    <scope>NUCLEOTIDE SEQUENCE [LARGE SCALE GENOMIC DNA]</scope>
    <source>
        <strain evidence="1 2">DSM 436</strain>
    </source>
</reference>
<proteinExistence type="predicted"/>
<dbReference type="SUPFAM" id="SSF82602">
    <property type="entry name" value="Nuclease A inhibitor (NuiA)"/>
    <property type="match status" value="1"/>
</dbReference>
<accession>A0A017TDG6</accession>